<sequence>MIILGLATLIGGIYRFFVIYARLKDTQFTPLQCMLLPQSWLWRWSDTATAMMLLVLSLDRLVSILLPLKYLHFGECYMRMMIGTPYIISLFFAIAAWHYPIYKEGTLSMMCMTREFISPEFYQYSKYTSSVASALSVIVYIPLLIAMRSQLKYISEKISYTQIDRKRKAQLRVTATIALSSFSTLFLDALPRAVGMYGMVEEMKSENPTCDSLFMYLFLLSKVNSMINLVLYYSRHRTMRLAIQRLWHCNKNIR</sequence>
<dbReference type="PANTHER" id="PTHR23360">
    <property type="entry name" value="G-PROTEIN COUPLED RECEPTORS FAMILY 1 PROFILE DOMAIN-CONTAINING PROTEIN-RELATED"/>
    <property type="match status" value="1"/>
</dbReference>
<evidence type="ECO:0000259" key="6">
    <source>
        <dbReference type="PROSITE" id="PS50262"/>
    </source>
</evidence>
<dbReference type="SUPFAM" id="SSF81321">
    <property type="entry name" value="Family A G protein-coupled receptor-like"/>
    <property type="match status" value="1"/>
</dbReference>
<evidence type="ECO:0000256" key="5">
    <source>
        <dbReference type="SAM" id="Phobius"/>
    </source>
</evidence>
<feature type="transmembrane region" description="Helical" evidence="5">
    <location>
        <begin position="48"/>
        <end position="68"/>
    </location>
</feature>
<evidence type="ECO:0000256" key="4">
    <source>
        <dbReference type="ARBA" id="ARBA00023136"/>
    </source>
</evidence>
<evidence type="ECO:0000313" key="8">
    <source>
        <dbReference type="Proteomes" id="UP000274131"/>
    </source>
</evidence>
<keyword evidence="3 5" id="KW-1133">Transmembrane helix</keyword>
<comment type="subcellular location">
    <subcellularLocation>
        <location evidence="1">Membrane</location>
    </subcellularLocation>
</comment>
<dbReference type="WBParaSite" id="EVEC_0000411801-mRNA-1">
    <property type="protein sequence ID" value="EVEC_0000411801-mRNA-1"/>
    <property type="gene ID" value="EVEC_0000411801"/>
</dbReference>
<evidence type="ECO:0000256" key="1">
    <source>
        <dbReference type="ARBA" id="ARBA00004370"/>
    </source>
</evidence>
<feature type="transmembrane region" description="Helical" evidence="5">
    <location>
        <begin position="127"/>
        <end position="147"/>
    </location>
</feature>
<reference evidence="9" key="1">
    <citation type="submission" date="2017-02" db="UniProtKB">
        <authorList>
            <consortium name="WormBaseParasite"/>
        </authorList>
    </citation>
    <scope>IDENTIFICATION</scope>
</reference>
<keyword evidence="2 5" id="KW-0812">Transmembrane</keyword>
<keyword evidence="8" id="KW-1185">Reference proteome</keyword>
<evidence type="ECO:0000313" key="9">
    <source>
        <dbReference type="WBParaSite" id="EVEC_0000411801-mRNA-1"/>
    </source>
</evidence>
<evidence type="ECO:0000256" key="3">
    <source>
        <dbReference type="ARBA" id="ARBA00022989"/>
    </source>
</evidence>
<dbReference type="EMBL" id="UXUI01007693">
    <property type="protein sequence ID" value="VDD88703.1"/>
    <property type="molecule type" value="Genomic_DNA"/>
</dbReference>
<dbReference type="Proteomes" id="UP000274131">
    <property type="component" value="Unassembled WGS sequence"/>
</dbReference>
<feature type="transmembrane region" description="Helical" evidence="5">
    <location>
        <begin position="80"/>
        <end position="99"/>
    </location>
</feature>
<dbReference type="InterPro" id="IPR017452">
    <property type="entry name" value="GPCR_Rhodpsn_7TM"/>
</dbReference>
<dbReference type="OrthoDB" id="5812383at2759"/>
<dbReference type="GO" id="GO:0016020">
    <property type="term" value="C:membrane"/>
    <property type="evidence" value="ECO:0007669"/>
    <property type="project" value="UniProtKB-SubCell"/>
</dbReference>
<evidence type="ECO:0000256" key="2">
    <source>
        <dbReference type="ARBA" id="ARBA00022692"/>
    </source>
</evidence>
<dbReference type="Gene3D" id="1.20.1070.10">
    <property type="entry name" value="Rhodopsin 7-helix transmembrane proteins"/>
    <property type="match status" value="1"/>
</dbReference>
<dbReference type="AlphaFoldDB" id="A0A0N4V2A1"/>
<feature type="domain" description="G-protein coupled receptors family 1 profile" evidence="6">
    <location>
        <begin position="1"/>
        <end position="232"/>
    </location>
</feature>
<keyword evidence="4 5" id="KW-0472">Membrane</keyword>
<dbReference type="InterPro" id="IPR047130">
    <property type="entry name" value="7TM_GPCR_Srsx_nematod"/>
</dbReference>
<feature type="transmembrane region" description="Helical" evidence="5">
    <location>
        <begin position="173"/>
        <end position="193"/>
    </location>
</feature>
<feature type="transmembrane region" description="Helical" evidence="5">
    <location>
        <begin position="213"/>
        <end position="233"/>
    </location>
</feature>
<dbReference type="InterPro" id="IPR019424">
    <property type="entry name" value="7TM_GPCR_Srsx"/>
</dbReference>
<evidence type="ECO:0000313" key="7">
    <source>
        <dbReference type="EMBL" id="VDD88703.1"/>
    </source>
</evidence>
<proteinExistence type="predicted"/>
<organism evidence="9">
    <name type="scientific">Enterobius vermicularis</name>
    <name type="common">Human pinworm</name>
    <dbReference type="NCBI Taxonomy" id="51028"/>
    <lineage>
        <taxon>Eukaryota</taxon>
        <taxon>Metazoa</taxon>
        <taxon>Ecdysozoa</taxon>
        <taxon>Nematoda</taxon>
        <taxon>Chromadorea</taxon>
        <taxon>Rhabditida</taxon>
        <taxon>Spirurina</taxon>
        <taxon>Oxyuridomorpha</taxon>
        <taxon>Oxyuroidea</taxon>
        <taxon>Oxyuridae</taxon>
        <taxon>Enterobius</taxon>
    </lineage>
</organism>
<reference evidence="7 8" key="2">
    <citation type="submission" date="2018-10" db="EMBL/GenBank/DDBJ databases">
        <authorList>
            <consortium name="Pathogen Informatics"/>
        </authorList>
    </citation>
    <scope>NUCLEOTIDE SEQUENCE [LARGE SCALE GENOMIC DNA]</scope>
</reference>
<name>A0A0N4V2A1_ENTVE</name>
<dbReference type="PROSITE" id="PS50262">
    <property type="entry name" value="G_PROTEIN_RECEP_F1_2"/>
    <property type="match status" value="1"/>
</dbReference>
<protein>
    <submittedName>
        <fullName evidence="9">G_PROTEIN_RECEP_F1_2 domain-containing protein</fullName>
    </submittedName>
</protein>
<accession>A0A0N4V2A1</accession>
<dbReference type="Pfam" id="PF10320">
    <property type="entry name" value="7TM_GPCR_Srsx"/>
    <property type="match status" value="1"/>
</dbReference>
<gene>
    <name evidence="7" type="ORF">EVEC_LOCUS3826</name>
</gene>